<reference evidence="2" key="1">
    <citation type="journal article" date="2022" name="Mol. Ecol. Resour.">
        <title>The genomes of chicory, endive, great burdock and yacon provide insights into Asteraceae palaeo-polyploidization history and plant inulin production.</title>
        <authorList>
            <person name="Fan W."/>
            <person name="Wang S."/>
            <person name="Wang H."/>
            <person name="Wang A."/>
            <person name="Jiang F."/>
            <person name="Liu H."/>
            <person name="Zhao H."/>
            <person name="Xu D."/>
            <person name="Zhang Y."/>
        </authorList>
    </citation>
    <scope>NUCLEOTIDE SEQUENCE [LARGE SCALE GENOMIC DNA]</scope>
    <source>
        <strain evidence="2">cv. Punajuju</strain>
    </source>
</reference>
<dbReference type="Proteomes" id="UP001055811">
    <property type="component" value="Linkage Group LG07"/>
</dbReference>
<comment type="caution">
    <text evidence="1">The sequence shown here is derived from an EMBL/GenBank/DDBJ whole genome shotgun (WGS) entry which is preliminary data.</text>
</comment>
<name>A0ACB9ACF0_CICIN</name>
<reference evidence="1 2" key="2">
    <citation type="journal article" date="2022" name="Mol. Ecol. Resour.">
        <title>The genomes of chicory, endive, great burdock and yacon provide insights into Asteraceae paleo-polyploidization history and plant inulin production.</title>
        <authorList>
            <person name="Fan W."/>
            <person name="Wang S."/>
            <person name="Wang H."/>
            <person name="Wang A."/>
            <person name="Jiang F."/>
            <person name="Liu H."/>
            <person name="Zhao H."/>
            <person name="Xu D."/>
            <person name="Zhang Y."/>
        </authorList>
    </citation>
    <scope>NUCLEOTIDE SEQUENCE [LARGE SCALE GENOMIC DNA]</scope>
    <source>
        <strain evidence="2">cv. Punajuju</strain>
        <tissue evidence="1">Leaves</tissue>
    </source>
</reference>
<protein>
    <submittedName>
        <fullName evidence="1">Uncharacterized protein</fullName>
    </submittedName>
</protein>
<evidence type="ECO:0000313" key="2">
    <source>
        <dbReference type="Proteomes" id="UP001055811"/>
    </source>
</evidence>
<dbReference type="EMBL" id="CM042015">
    <property type="protein sequence ID" value="KAI3707894.1"/>
    <property type="molecule type" value="Genomic_DNA"/>
</dbReference>
<organism evidence="1 2">
    <name type="scientific">Cichorium intybus</name>
    <name type="common">Chicory</name>
    <dbReference type="NCBI Taxonomy" id="13427"/>
    <lineage>
        <taxon>Eukaryota</taxon>
        <taxon>Viridiplantae</taxon>
        <taxon>Streptophyta</taxon>
        <taxon>Embryophyta</taxon>
        <taxon>Tracheophyta</taxon>
        <taxon>Spermatophyta</taxon>
        <taxon>Magnoliopsida</taxon>
        <taxon>eudicotyledons</taxon>
        <taxon>Gunneridae</taxon>
        <taxon>Pentapetalae</taxon>
        <taxon>asterids</taxon>
        <taxon>campanulids</taxon>
        <taxon>Asterales</taxon>
        <taxon>Asteraceae</taxon>
        <taxon>Cichorioideae</taxon>
        <taxon>Cichorieae</taxon>
        <taxon>Cichoriinae</taxon>
        <taxon>Cichorium</taxon>
    </lineage>
</organism>
<sequence length="134" mass="15333">MLGYGAVLKLISKDLILDGTMMIKRREGIQNSEIDKLFTWKRRRYWRMIAEFTRLLSLGRMGGRTMGRPLSRSSTPGYRNEARHGARAPTKKRKRDLEALSIHLKVILQDAKQRGASLEKLSVLVMGMELSMEG</sequence>
<evidence type="ECO:0000313" key="1">
    <source>
        <dbReference type="EMBL" id="KAI3707894.1"/>
    </source>
</evidence>
<keyword evidence="2" id="KW-1185">Reference proteome</keyword>
<proteinExistence type="predicted"/>
<accession>A0ACB9ACF0</accession>
<gene>
    <name evidence="1" type="ORF">L2E82_36813</name>
</gene>